<gene>
    <name evidence="15" type="ORF">CAUJ_LOCUS4648</name>
</gene>
<evidence type="ECO:0000256" key="11">
    <source>
        <dbReference type="ARBA" id="ARBA00023212"/>
    </source>
</evidence>
<keyword evidence="16" id="KW-1185">Reference proteome</keyword>
<keyword evidence="8 13" id="KW-1133">Transmembrane helix</keyword>
<comment type="similarity">
    <text evidence="4">Belongs to the sarcoglycan alpha/epsilon family.</text>
</comment>
<dbReference type="InterPro" id="IPR006644">
    <property type="entry name" value="Cadg"/>
</dbReference>
<feature type="domain" description="Dystroglycan-type cadherin-like" evidence="14">
    <location>
        <begin position="86"/>
        <end position="181"/>
    </location>
</feature>
<evidence type="ECO:0000256" key="9">
    <source>
        <dbReference type="ARBA" id="ARBA00023136"/>
    </source>
</evidence>
<keyword evidence="11" id="KW-0206">Cytoskeleton</keyword>
<keyword evidence="6" id="KW-0963">Cytoplasm</keyword>
<dbReference type="OrthoDB" id="10262475at2759"/>
<sequence>MPEFGQQISWITLRRRVVAAAPIKGLRTAGHRVSCEPQHVVTDWRPRGHRTPRLSGSDPAFQAAMLLFALLFIELPILLIAFKTQHLTTPKGKFFVHTLHSAHFFPNTVKVKWEATLRNKPALPNWLRVMPSRHPELAYLIGTPVTDLTQVTVHVIAKRLENFEIQQQHLVLTLVEDLRYTESTKQVIDIHLRNLGAEELINNRDRKIEQLENAAKSTFRGKGVNPYIVNIRPAFTVPLEKEHLFRNRIGSIVTIGTQKKFFPTTFTMVHNLRTNPSFCRRNNEIAMNKFFAPTFEIDWCKTDLRNVSLTEDTDVEKTAARYTEPPLLTLGPLLRNGTPEPPPQEMYGYSGYNFWNSVVLFPLIGIICVILILILSVIFFGCREGQKWRDYKTSREKLEEYMSVRESQKHLRELSVQRQLLSMAQDSRSTAPSGIHSFLQPRSRATSSSTARFSKSASRLNDREDTIELLPATEMLPVGKQTVAEAAKQCGSSLHLYRNPLDSESEDNDSDSLEDKHST</sequence>
<evidence type="ECO:0000259" key="14">
    <source>
        <dbReference type="SMART" id="SM00736"/>
    </source>
</evidence>
<evidence type="ECO:0000256" key="6">
    <source>
        <dbReference type="ARBA" id="ARBA00022490"/>
    </source>
</evidence>
<comment type="caution">
    <text evidence="15">The sequence shown here is derived from an EMBL/GenBank/DDBJ whole genome shotgun (WGS) entry which is preliminary data.</text>
</comment>
<feature type="region of interest" description="Disordered" evidence="12">
    <location>
        <begin position="426"/>
        <end position="457"/>
    </location>
</feature>
<evidence type="ECO:0000256" key="5">
    <source>
        <dbReference type="ARBA" id="ARBA00022475"/>
    </source>
</evidence>
<dbReference type="GO" id="GO:0005509">
    <property type="term" value="F:calcium ion binding"/>
    <property type="evidence" value="ECO:0007669"/>
    <property type="project" value="InterPro"/>
</dbReference>
<protein>
    <recommendedName>
        <fullName evidence="14">Dystroglycan-type cadherin-like domain-containing protein</fullName>
    </recommendedName>
</protein>
<dbReference type="GO" id="GO:0016012">
    <property type="term" value="C:sarcoglycan complex"/>
    <property type="evidence" value="ECO:0007669"/>
    <property type="project" value="InterPro"/>
</dbReference>
<feature type="compositionally biased region" description="Low complexity" evidence="12">
    <location>
        <begin position="442"/>
        <end position="457"/>
    </location>
</feature>
<keyword evidence="5" id="KW-1003">Cell membrane</keyword>
<evidence type="ECO:0000313" key="16">
    <source>
        <dbReference type="Proteomes" id="UP000835052"/>
    </source>
</evidence>
<dbReference type="InterPro" id="IPR015919">
    <property type="entry name" value="Cadherin-like_sf"/>
</dbReference>
<evidence type="ECO:0000256" key="3">
    <source>
        <dbReference type="ARBA" id="ARBA00004513"/>
    </source>
</evidence>
<evidence type="ECO:0000256" key="8">
    <source>
        <dbReference type="ARBA" id="ARBA00022989"/>
    </source>
</evidence>
<dbReference type="InterPro" id="IPR048346">
    <property type="entry name" value="Sarcoglycan_N"/>
</dbReference>
<dbReference type="EMBL" id="CAJGYM010000009">
    <property type="protein sequence ID" value="CAD6188729.1"/>
    <property type="molecule type" value="Genomic_DNA"/>
</dbReference>
<comment type="function">
    <text evidence="1">Component of the sarcoglycan complex, a subcomplex of the dystrophin-glycoprotein complex which forms a link between the F-actin cytoskeleton and the extracellular matrix.</text>
</comment>
<feature type="compositionally biased region" description="Acidic residues" evidence="12">
    <location>
        <begin position="503"/>
        <end position="512"/>
    </location>
</feature>
<dbReference type="SMART" id="SM00736">
    <property type="entry name" value="CADG"/>
    <property type="match status" value="1"/>
</dbReference>
<evidence type="ECO:0000256" key="10">
    <source>
        <dbReference type="ARBA" id="ARBA00023180"/>
    </source>
</evidence>
<dbReference type="GO" id="GO:0042383">
    <property type="term" value="C:sarcolemma"/>
    <property type="evidence" value="ECO:0007669"/>
    <property type="project" value="UniProtKB-SubCell"/>
</dbReference>
<dbReference type="PANTHER" id="PTHR10132:SF14">
    <property type="entry name" value="SARCOGLYCAN ALPHA, ISOFORM C"/>
    <property type="match status" value="1"/>
</dbReference>
<evidence type="ECO:0000256" key="1">
    <source>
        <dbReference type="ARBA" id="ARBA00002860"/>
    </source>
</evidence>
<keyword evidence="10" id="KW-0325">Glycoprotein</keyword>
<feature type="transmembrane region" description="Helical" evidence="13">
    <location>
        <begin position="359"/>
        <end position="382"/>
    </location>
</feature>
<reference evidence="15" key="1">
    <citation type="submission" date="2020-10" db="EMBL/GenBank/DDBJ databases">
        <authorList>
            <person name="Kikuchi T."/>
        </authorList>
    </citation>
    <scope>NUCLEOTIDE SEQUENCE</scope>
    <source>
        <strain evidence="15">NKZ352</strain>
    </source>
</reference>
<keyword evidence="9 13" id="KW-0472">Membrane</keyword>
<accession>A0A8S1GZ10</accession>
<dbReference type="SUPFAM" id="SSF49313">
    <property type="entry name" value="Cadherin-like"/>
    <property type="match status" value="1"/>
</dbReference>
<dbReference type="PANTHER" id="PTHR10132">
    <property type="entry name" value="ALPHA-/EPSILON-SARCOGLYCAN FAMILY MEMBER"/>
    <property type="match status" value="1"/>
</dbReference>
<dbReference type="Proteomes" id="UP000835052">
    <property type="component" value="Unassembled WGS sequence"/>
</dbReference>
<feature type="transmembrane region" description="Helical" evidence="13">
    <location>
        <begin position="60"/>
        <end position="82"/>
    </location>
</feature>
<feature type="region of interest" description="Disordered" evidence="12">
    <location>
        <begin position="495"/>
        <end position="519"/>
    </location>
</feature>
<evidence type="ECO:0000256" key="7">
    <source>
        <dbReference type="ARBA" id="ARBA00022692"/>
    </source>
</evidence>
<comment type="subcellular location">
    <subcellularLocation>
        <location evidence="3">Cell membrane</location>
        <location evidence="3">Sarcolemma</location>
        <topology evidence="3">Single-pass membrane protein</topology>
    </subcellularLocation>
    <subcellularLocation>
        <location evidence="2">Cytoplasm</location>
        <location evidence="2">Cytoskeleton</location>
    </subcellularLocation>
</comment>
<proteinExistence type="inferred from homology"/>
<dbReference type="GO" id="GO:0005856">
    <property type="term" value="C:cytoskeleton"/>
    <property type="evidence" value="ECO:0007669"/>
    <property type="project" value="UniProtKB-SubCell"/>
</dbReference>
<evidence type="ECO:0000256" key="4">
    <source>
        <dbReference type="ARBA" id="ARBA00007721"/>
    </source>
</evidence>
<dbReference type="Pfam" id="PF05510">
    <property type="entry name" value="Sarcoglycan_2"/>
    <property type="match status" value="1"/>
</dbReference>
<evidence type="ECO:0000313" key="15">
    <source>
        <dbReference type="EMBL" id="CAD6188729.1"/>
    </source>
</evidence>
<evidence type="ECO:0000256" key="2">
    <source>
        <dbReference type="ARBA" id="ARBA00004245"/>
    </source>
</evidence>
<keyword evidence="7 13" id="KW-0812">Transmembrane</keyword>
<dbReference type="InterPro" id="IPR008908">
    <property type="entry name" value="Sarcoglycan_alpha/epsilon"/>
</dbReference>
<dbReference type="AlphaFoldDB" id="A0A8S1GZ10"/>
<evidence type="ECO:0000256" key="12">
    <source>
        <dbReference type="SAM" id="MobiDB-lite"/>
    </source>
</evidence>
<evidence type="ECO:0000256" key="13">
    <source>
        <dbReference type="SAM" id="Phobius"/>
    </source>
</evidence>
<name>A0A8S1GZ10_9PELO</name>
<organism evidence="15 16">
    <name type="scientific">Caenorhabditis auriculariae</name>
    <dbReference type="NCBI Taxonomy" id="2777116"/>
    <lineage>
        <taxon>Eukaryota</taxon>
        <taxon>Metazoa</taxon>
        <taxon>Ecdysozoa</taxon>
        <taxon>Nematoda</taxon>
        <taxon>Chromadorea</taxon>
        <taxon>Rhabditida</taxon>
        <taxon>Rhabditina</taxon>
        <taxon>Rhabditomorpha</taxon>
        <taxon>Rhabditoidea</taxon>
        <taxon>Rhabditidae</taxon>
        <taxon>Peloderinae</taxon>
        <taxon>Caenorhabditis</taxon>
    </lineage>
</organism>